<dbReference type="Pfam" id="PF01612">
    <property type="entry name" value="DNA_pol_A_exo1"/>
    <property type="match status" value="1"/>
</dbReference>
<dbReference type="GO" id="GO:0006302">
    <property type="term" value="P:double-strand break repair"/>
    <property type="evidence" value="ECO:0007669"/>
    <property type="project" value="TreeGrafter"/>
</dbReference>
<feature type="region of interest" description="Disordered" evidence="6">
    <location>
        <begin position="344"/>
        <end position="367"/>
    </location>
</feature>
<dbReference type="InterPro" id="IPR001098">
    <property type="entry name" value="DNA-dir_DNA_pol_A_palm_dom"/>
</dbReference>
<feature type="domain" description="DNA-directed DNA polymerase family A palm" evidence="8">
    <location>
        <begin position="374"/>
        <end position="557"/>
    </location>
</feature>
<dbReference type="Gene3D" id="1.10.150.20">
    <property type="entry name" value="5' to 3' exonuclease, C-terminal subdomain"/>
    <property type="match status" value="1"/>
</dbReference>
<dbReference type="PANTHER" id="PTHR10133:SF27">
    <property type="entry name" value="DNA POLYMERASE NU"/>
    <property type="match status" value="1"/>
</dbReference>
<feature type="domain" description="3'-5' exonuclease" evidence="7">
    <location>
        <begin position="15"/>
        <end position="214"/>
    </location>
</feature>
<evidence type="ECO:0000256" key="2">
    <source>
        <dbReference type="ARBA" id="ARBA00012417"/>
    </source>
</evidence>
<comment type="catalytic activity">
    <reaction evidence="5">
        <text>DNA(n) + a 2'-deoxyribonucleoside 5'-triphosphate = DNA(n+1) + diphosphate</text>
        <dbReference type="Rhea" id="RHEA:22508"/>
        <dbReference type="Rhea" id="RHEA-COMP:17339"/>
        <dbReference type="Rhea" id="RHEA-COMP:17340"/>
        <dbReference type="ChEBI" id="CHEBI:33019"/>
        <dbReference type="ChEBI" id="CHEBI:61560"/>
        <dbReference type="ChEBI" id="CHEBI:173112"/>
        <dbReference type="EC" id="2.7.7.7"/>
    </reaction>
</comment>
<dbReference type="InterPro" id="IPR012337">
    <property type="entry name" value="RNaseH-like_sf"/>
</dbReference>
<dbReference type="Gene3D" id="3.30.420.10">
    <property type="entry name" value="Ribonuclease H-like superfamily/Ribonuclease H"/>
    <property type="match status" value="1"/>
</dbReference>
<dbReference type="Proteomes" id="UP001229081">
    <property type="component" value="Unassembled WGS sequence"/>
</dbReference>
<dbReference type="AlphaFoldDB" id="A0AAJ1RXM2"/>
<evidence type="ECO:0000256" key="1">
    <source>
        <dbReference type="ARBA" id="ARBA00007705"/>
    </source>
</evidence>
<dbReference type="SUPFAM" id="SSF53098">
    <property type="entry name" value="Ribonuclease H-like"/>
    <property type="match status" value="1"/>
</dbReference>
<dbReference type="SUPFAM" id="SSF56672">
    <property type="entry name" value="DNA/RNA polymerases"/>
    <property type="match status" value="1"/>
</dbReference>
<dbReference type="InterPro" id="IPR043502">
    <property type="entry name" value="DNA/RNA_pol_sf"/>
</dbReference>
<gene>
    <name evidence="9" type="ORF">QXL92_02820</name>
</gene>
<evidence type="ECO:0000256" key="4">
    <source>
        <dbReference type="ARBA" id="ARBA00022705"/>
    </source>
</evidence>
<sequence length="612" mass="67976">MKEIRHEVDGEPVVINVVEHEDDLEGFRDFIRGNLRFLGLDSETTGLDIYSDKFRCRLVQFGTPTESWVVPVDPLECPPKFEEDVRIALRGVQGFVLHNAAYDLQVFERCFGIPMEELWPKVTDTKILAHLVDPRMFKEGGAGHSLEEATRHYIDADIADNVKTLMADLAKAHKTTKANVWKKVPLDDPHYLLYSGMDPILAARLMRKLIPLVPSTAADLVPYEHKLAMICSMMERTGFLLDTEYTTSLAARLKYDESRYNEIALNHGCEKVNSTEMVADVLESRGVVIKGRTPGGARQVNDDLLSSLAEQGDEFAHAVIEAKKAGKWRKTWVQKFLDTRDSNDRVHPGINPLQARTGRMSITNPPTQTLPAEGWAIRRCFIADEGHLITSVDYATQELRVLAYLSGDQTMIEAFRRGADLHQMTADAAGVDRKVGKMANFLQVYGGGPGKLAEDAKISFPVAKRVVEAFAETYPGVAALSQRLQIEASESGGVVTPKGRWLPVDPTRGYAALNYVIQSTSRDVTGEAVVRLHDAGWTPYIRLPIHDEVLASLPADRADRGAEIIGQIMREQMGPVDICTDPTVGGRSWGSLYVKDEELPTITDPYLLPRAA</sequence>
<dbReference type="InterPro" id="IPR002562">
    <property type="entry name" value="3'-5'_exonuclease_dom"/>
</dbReference>
<dbReference type="SMART" id="SM00474">
    <property type="entry name" value="35EXOc"/>
    <property type="match status" value="1"/>
</dbReference>
<dbReference type="InterPro" id="IPR002298">
    <property type="entry name" value="DNA_polymerase_A"/>
</dbReference>
<dbReference type="GO" id="GO:0003677">
    <property type="term" value="F:DNA binding"/>
    <property type="evidence" value="ECO:0007669"/>
    <property type="project" value="InterPro"/>
</dbReference>
<dbReference type="EMBL" id="JAUFSA010000001">
    <property type="protein sequence ID" value="MDP7733691.1"/>
    <property type="molecule type" value="Genomic_DNA"/>
</dbReference>
<dbReference type="GO" id="GO:0008408">
    <property type="term" value="F:3'-5' exonuclease activity"/>
    <property type="evidence" value="ECO:0007669"/>
    <property type="project" value="InterPro"/>
</dbReference>
<name>A0AAJ1RXM2_9MYCO</name>
<dbReference type="PANTHER" id="PTHR10133">
    <property type="entry name" value="DNA POLYMERASE I"/>
    <property type="match status" value="1"/>
</dbReference>
<evidence type="ECO:0000256" key="5">
    <source>
        <dbReference type="ARBA" id="ARBA00049244"/>
    </source>
</evidence>
<comment type="similarity">
    <text evidence="1">Belongs to the DNA polymerase type-A family.</text>
</comment>
<proteinExistence type="inferred from homology"/>
<dbReference type="InterPro" id="IPR036397">
    <property type="entry name" value="RNaseH_sf"/>
</dbReference>
<keyword evidence="4" id="KW-0235">DNA replication</keyword>
<dbReference type="Gene3D" id="3.30.70.370">
    <property type="match status" value="1"/>
</dbReference>
<evidence type="ECO:0000259" key="8">
    <source>
        <dbReference type="SMART" id="SM00482"/>
    </source>
</evidence>
<evidence type="ECO:0000256" key="6">
    <source>
        <dbReference type="SAM" id="MobiDB-lite"/>
    </source>
</evidence>
<accession>A0AAJ1RXM2</accession>
<protein>
    <recommendedName>
        <fullName evidence="3">DNA polymerase I</fullName>
        <ecNumber evidence="2">2.7.7.7</ecNumber>
    </recommendedName>
</protein>
<dbReference type="GO" id="GO:0003887">
    <property type="term" value="F:DNA-directed DNA polymerase activity"/>
    <property type="evidence" value="ECO:0007669"/>
    <property type="project" value="UniProtKB-EC"/>
</dbReference>
<evidence type="ECO:0000313" key="10">
    <source>
        <dbReference type="Proteomes" id="UP001229081"/>
    </source>
</evidence>
<comment type="caution">
    <text evidence="9">The sequence shown here is derived from an EMBL/GenBank/DDBJ whole genome shotgun (WGS) entry which is preliminary data.</text>
</comment>
<dbReference type="RefSeq" id="WP_306254623.1">
    <property type="nucleotide sequence ID" value="NZ_JAUFSA010000001.1"/>
</dbReference>
<dbReference type="SMART" id="SM00482">
    <property type="entry name" value="POLAc"/>
    <property type="match status" value="1"/>
</dbReference>
<reference evidence="9" key="1">
    <citation type="submission" date="2023-06" db="EMBL/GenBank/DDBJ databases">
        <title>Identification of two novel mycobacterium reveal diversities and complexities of Mycobacterium gordonae clade.</title>
        <authorList>
            <person name="Matsumoto Y."/>
            <person name="Nakamura S."/>
            <person name="Motooka D."/>
            <person name="Fukushima K."/>
        </authorList>
    </citation>
    <scope>NUCLEOTIDE SEQUENCE</scope>
    <source>
        <strain evidence="9">TY812</strain>
    </source>
</reference>
<dbReference type="Pfam" id="PF00476">
    <property type="entry name" value="DNA_pol_A"/>
    <property type="match status" value="1"/>
</dbReference>
<evidence type="ECO:0000259" key="7">
    <source>
        <dbReference type="SMART" id="SM00474"/>
    </source>
</evidence>
<evidence type="ECO:0000256" key="3">
    <source>
        <dbReference type="ARBA" id="ARBA00020311"/>
    </source>
</evidence>
<evidence type="ECO:0000313" key="9">
    <source>
        <dbReference type="EMBL" id="MDP7733691.1"/>
    </source>
</evidence>
<dbReference type="EC" id="2.7.7.7" evidence="2"/>
<dbReference type="GO" id="GO:0006261">
    <property type="term" value="P:DNA-templated DNA replication"/>
    <property type="evidence" value="ECO:0007669"/>
    <property type="project" value="InterPro"/>
</dbReference>
<organism evidence="9 10">
    <name type="scientific">Mycobacterium paragordonae</name>
    <dbReference type="NCBI Taxonomy" id="1389713"/>
    <lineage>
        <taxon>Bacteria</taxon>
        <taxon>Bacillati</taxon>
        <taxon>Actinomycetota</taxon>
        <taxon>Actinomycetes</taxon>
        <taxon>Mycobacteriales</taxon>
        <taxon>Mycobacteriaceae</taxon>
        <taxon>Mycobacterium</taxon>
    </lineage>
</organism>